<evidence type="ECO:0000259" key="1">
    <source>
        <dbReference type="PROSITE" id="PS51406"/>
    </source>
</evidence>
<name>A0AAE0Z699_9GAST</name>
<proteinExistence type="predicted"/>
<dbReference type="InterPro" id="IPR036056">
    <property type="entry name" value="Fibrinogen-like_C"/>
</dbReference>
<dbReference type="InterPro" id="IPR002181">
    <property type="entry name" value="Fibrinogen_a/b/g_C_dom"/>
</dbReference>
<dbReference type="EMBL" id="JAWDGP010004610">
    <property type="protein sequence ID" value="KAK3763041.1"/>
    <property type="molecule type" value="Genomic_DNA"/>
</dbReference>
<comment type="caution">
    <text evidence="2">The sequence shown here is derived from an EMBL/GenBank/DDBJ whole genome shotgun (WGS) entry which is preliminary data.</text>
</comment>
<evidence type="ECO:0000313" key="2">
    <source>
        <dbReference type="EMBL" id="KAK3763041.1"/>
    </source>
</evidence>
<dbReference type="PANTHER" id="PTHR19143">
    <property type="entry name" value="FIBRINOGEN/TENASCIN/ANGIOPOEITIN"/>
    <property type="match status" value="1"/>
</dbReference>
<dbReference type="Proteomes" id="UP001283361">
    <property type="component" value="Unassembled WGS sequence"/>
</dbReference>
<feature type="domain" description="Fibrinogen C-terminal" evidence="1">
    <location>
        <begin position="1"/>
        <end position="168"/>
    </location>
</feature>
<protein>
    <recommendedName>
        <fullName evidence="1">Fibrinogen C-terminal domain-containing protein</fullName>
    </recommendedName>
</protein>
<keyword evidence="3" id="KW-1185">Reference proteome</keyword>
<dbReference type="SUPFAM" id="SSF56496">
    <property type="entry name" value="Fibrinogen C-terminal domain-like"/>
    <property type="match status" value="1"/>
</dbReference>
<dbReference type="PROSITE" id="PS51406">
    <property type="entry name" value="FIBRINOGEN_C_2"/>
    <property type="match status" value="1"/>
</dbReference>
<dbReference type="AlphaFoldDB" id="A0AAE0Z699"/>
<dbReference type="Pfam" id="PF00147">
    <property type="entry name" value="Fibrinogen_C"/>
    <property type="match status" value="1"/>
</dbReference>
<dbReference type="InterPro" id="IPR014716">
    <property type="entry name" value="Fibrinogen_a/b/g_C_1"/>
</dbReference>
<dbReference type="GO" id="GO:0005615">
    <property type="term" value="C:extracellular space"/>
    <property type="evidence" value="ECO:0007669"/>
    <property type="project" value="TreeGrafter"/>
</dbReference>
<accession>A0AAE0Z699</accession>
<reference evidence="2" key="1">
    <citation type="journal article" date="2023" name="G3 (Bethesda)">
        <title>A reference genome for the long-term kleptoplast-retaining sea slug Elysia crispata morphotype clarki.</title>
        <authorList>
            <person name="Eastman K.E."/>
            <person name="Pendleton A.L."/>
            <person name="Shaikh M.A."/>
            <person name="Suttiyut T."/>
            <person name="Ogas R."/>
            <person name="Tomko P."/>
            <person name="Gavelis G."/>
            <person name="Widhalm J.R."/>
            <person name="Wisecaver J.H."/>
        </authorList>
    </citation>
    <scope>NUCLEOTIDE SEQUENCE</scope>
    <source>
        <strain evidence="2">ECLA1</strain>
    </source>
</reference>
<sequence length="168" mass="19459">MGRRVNGNIGFYRNWATYRNGFGDLLGNFWLGNQALYRLTNANNYELRMDVKFNGQNFYAKFSSFRVENESQKFRLRLGTYSGTVGDTAGFGMNYSNNRAFSTHDRDNDGTDRLSCAVNGKSAWWYDRCTKVDLNGEYDKKTPPKGIRWNNGVANRYATFTEMKIRRV</sequence>
<gene>
    <name evidence="2" type="ORF">RRG08_014829</name>
</gene>
<organism evidence="2 3">
    <name type="scientific">Elysia crispata</name>
    <name type="common">lettuce slug</name>
    <dbReference type="NCBI Taxonomy" id="231223"/>
    <lineage>
        <taxon>Eukaryota</taxon>
        <taxon>Metazoa</taxon>
        <taxon>Spiralia</taxon>
        <taxon>Lophotrochozoa</taxon>
        <taxon>Mollusca</taxon>
        <taxon>Gastropoda</taxon>
        <taxon>Heterobranchia</taxon>
        <taxon>Euthyneura</taxon>
        <taxon>Panpulmonata</taxon>
        <taxon>Sacoglossa</taxon>
        <taxon>Placobranchoidea</taxon>
        <taxon>Plakobranchidae</taxon>
        <taxon>Elysia</taxon>
    </lineage>
</organism>
<dbReference type="Gene3D" id="3.90.215.10">
    <property type="entry name" value="Gamma Fibrinogen, chain A, domain 1"/>
    <property type="match status" value="1"/>
</dbReference>
<evidence type="ECO:0000313" key="3">
    <source>
        <dbReference type="Proteomes" id="UP001283361"/>
    </source>
</evidence>
<dbReference type="InterPro" id="IPR050373">
    <property type="entry name" value="Fibrinogen_C-term_domain"/>
</dbReference>
<dbReference type="SMART" id="SM00186">
    <property type="entry name" value="FBG"/>
    <property type="match status" value="1"/>
</dbReference>